<keyword evidence="2 8" id="KW-0813">Transport</keyword>
<dbReference type="PANTHER" id="PTHR30614:SF0">
    <property type="entry name" value="L-CYSTINE TRANSPORT SYSTEM PERMEASE PROTEIN TCYL"/>
    <property type="match status" value="1"/>
</dbReference>
<proteinExistence type="inferred from homology"/>
<comment type="similarity">
    <text evidence="8">Belongs to the binding-protein-dependent transport system permease family.</text>
</comment>
<feature type="transmembrane region" description="Helical" evidence="8">
    <location>
        <begin position="136"/>
        <end position="157"/>
    </location>
</feature>
<dbReference type="GO" id="GO:0043190">
    <property type="term" value="C:ATP-binding cassette (ABC) transporter complex"/>
    <property type="evidence" value="ECO:0007669"/>
    <property type="project" value="InterPro"/>
</dbReference>
<dbReference type="InterPro" id="IPR043429">
    <property type="entry name" value="ArtM/GltK/GlnP/TcyL/YhdX-like"/>
</dbReference>
<evidence type="ECO:0000256" key="7">
    <source>
        <dbReference type="ARBA" id="ARBA00023136"/>
    </source>
</evidence>
<dbReference type="RefSeq" id="WP_162357497.1">
    <property type="nucleotide sequence ID" value="NZ_CP048209.1"/>
</dbReference>
<sequence>MWDWSYVLSLLPGLLRAFLVTIAATLAGFTAAAIIGLCFALIGRSRFAPLRLAIRFIIEFIRSTPLLVQLFVLYYSLPMLTPISLSAFATGVIGLGLHYGAYLSEVYRSGIEALPRGQWEAAQALNLSRMRTWTSVVLPQVVPPIIPVMGNYLIVILKETPTLSAITLVEVLLAAKNTASVTYRVFEPYTIAGALFMAMSLALAFIVARIEKSMKRRYAG</sequence>
<feature type="transmembrane region" description="Helical" evidence="8">
    <location>
        <begin position="83"/>
        <end position="102"/>
    </location>
</feature>
<evidence type="ECO:0000256" key="8">
    <source>
        <dbReference type="RuleBase" id="RU363032"/>
    </source>
</evidence>
<dbReference type="InterPro" id="IPR000515">
    <property type="entry name" value="MetI-like"/>
</dbReference>
<feature type="transmembrane region" description="Helical" evidence="8">
    <location>
        <begin position="189"/>
        <end position="208"/>
    </location>
</feature>
<evidence type="ECO:0000256" key="4">
    <source>
        <dbReference type="ARBA" id="ARBA00022692"/>
    </source>
</evidence>
<protein>
    <submittedName>
        <fullName evidence="10">Ectoine/hydroxyectoine ABC transporter permease subunit EhuD</fullName>
    </submittedName>
</protein>
<evidence type="ECO:0000259" key="9">
    <source>
        <dbReference type="PROSITE" id="PS50928"/>
    </source>
</evidence>
<dbReference type="AlphaFoldDB" id="A0A6C0FV94"/>
<dbReference type="GO" id="GO:0006865">
    <property type="term" value="P:amino acid transport"/>
    <property type="evidence" value="ECO:0007669"/>
    <property type="project" value="UniProtKB-KW"/>
</dbReference>
<evidence type="ECO:0000256" key="6">
    <source>
        <dbReference type="ARBA" id="ARBA00022989"/>
    </source>
</evidence>
<name>A0A6C0FV94_9BACL</name>
<evidence type="ECO:0000256" key="2">
    <source>
        <dbReference type="ARBA" id="ARBA00022448"/>
    </source>
</evidence>
<keyword evidence="4 8" id="KW-0812">Transmembrane</keyword>
<dbReference type="InterPro" id="IPR035906">
    <property type="entry name" value="MetI-like_sf"/>
</dbReference>
<reference evidence="10 11" key="1">
    <citation type="submission" date="2020-01" db="EMBL/GenBank/DDBJ databases">
        <title>Paenibacillus sp. nov., isolated from tomato rhizosphere.</title>
        <authorList>
            <person name="Weon H.-Y."/>
            <person name="Lee S.A."/>
        </authorList>
    </citation>
    <scope>NUCLEOTIDE SEQUENCE [LARGE SCALE GENOMIC DNA]</scope>
    <source>
        <strain evidence="10 11">12200R-189</strain>
    </source>
</reference>
<evidence type="ECO:0000256" key="1">
    <source>
        <dbReference type="ARBA" id="ARBA00004651"/>
    </source>
</evidence>
<dbReference type="Proteomes" id="UP000476064">
    <property type="component" value="Chromosome"/>
</dbReference>
<dbReference type="CDD" id="cd06261">
    <property type="entry name" value="TM_PBP2"/>
    <property type="match status" value="1"/>
</dbReference>
<evidence type="ECO:0000313" key="11">
    <source>
        <dbReference type="Proteomes" id="UP000476064"/>
    </source>
</evidence>
<feature type="transmembrane region" description="Helical" evidence="8">
    <location>
        <begin position="20"/>
        <end position="42"/>
    </location>
</feature>
<dbReference type="NCBIfam" id="TIGR01726">
    <property type="entry name" value="HEQRo_perm_3TM"/>
    <property type="match status" value="1"/>
</dbReference>
<comment type="subcellular location">
    <subcellularLocation>
        <location evidence="1 8">Cell membrane</location>
        <topology evidence="1 8">Multi-pass membrane protein</topology>
    </subcellularLocation>
</comment>
<evidence type="ECO:0000256" key="5">
    <source>
        <dbReference type="ARBA" id="ARBA00022970"/>
    </source>
</evidence>
<keyword evidence="5" id="KW-0029">Amino-acid transport</keyword>
<keyword evidence="11" id="KW-1185">Reference proteome</keyword>
<dbReference type="Gene3D" id="1.10.3720.10">
    <property type="entry name" value="MetI-like"/>
    <property type="match status" value="1"/>
</dbReference>
<dbReference type="PROSITE" id="PS50928">
    <property type="entry name" value="ABC_TM1"/>
    <property type="match status" value="1"/>
</dbReference>
<dbReference type="NCBIfam" id="TIGR03003">
    <property type="entry name" value="ectoine_ehuD"/>
    <property type="match status" value="1"/>
</dbReference>
<dbReference type="GO" id="GO:0022857">
    <property type="term" value="F:transmembrane transporter activity"/>
    <property type="evidence" value="ECO:0007669"/>
    <property type="project" value="InterPro"/>
</dbReference>
<dbReference type="KEGG" id="plyc:GXP70_14590"/>
<organism evidence="10 11">
    <name type="scientific">Paenibacillus lycopersici</name>
    <dbReference type="NCBI Taxonomy" id="2704462"/>
    <lineage>
        <taxon>Bacteria</taxon>
        <taxon>Bacillati</taxon>
        <taxon>Bacillota</taxon>
        <taxon>Bacilli</taxon>
        <taxon>Bacillales</taxon>
        <taxon>Paenibacillaceae</taxon>
        <taxon>Paenibacillus</taxon>
    </lineage>
</organism>
<feature type="domain" description="ABC transmembrane type-1" evidence="9">
    <location>
        <begin position="18"/>
        <end position="207"/>
    </location>
</feature>
<gene>
    <name evidence="10" type="primary">ehuD</name>
    <name evidence="10" type="ORF">GXP70_14590</name>
</gene>
<evidence type="ECO:0000256" key="3">
    <source>
        <dbReference type="ARBA" id="ARBA00022475"/>
    </source>
</evidence>
<accession>A0A6C0FV94</accession>
<feature type="transmembrane region" description="Helical" evidence="8">
    <location>
        <begin position="54"/>
        <end position="77"/>
    </location>
</feature>
<keyword evidence="3" id="KW-1003">Cell membrane</keyword>
<dbReference type="Pfam" id="PF00528">
    <property type="entry name" value="BPD_transp_1"/>
    <property type="match status" value="1"/>
</dbReference>
<dbReference type="InterPro" id="IPR014341">
    <property type="entry name" value="Ectoine_EhuD"/>
</dbReference>
<evidence type="ECO:0000313" key="10">
    <source>
        <dbReference type="EMBL" id="QHT61058.1"/>
    </source>
</evidence>
<keyword evidence="6 8" id="KW-1133">Transmembrane helix</keyword>
<dbReference type="SUPFAM" id="SSF161098">
    <property type="entry name" value="MetI-like"/>
    <property type="match status" value="1"/>
</dbReference>
<keyword evidence="7 8" id="KW-0472">Membrane</keyword>
<dbReference type="InterPro" id="IPR010065">
    <property type="entry name" value="AA_ABC_transptr_permease_3TM"/>
</dbReference>
<dbReference type="PANTHER" id="PTHR30614">
    <property type="entry name" value="MEMBRANE COMPONENT OF AMINO ACID ABC TRANSPORTER"/>
    <property type="match status" value="1"/>
</dbReference>
<dbReference type="EMBL" id="CP048209">
    <property type="protein sequence ID" value="QHT61058.1"/>
    <property type="molecule type" value="Genomic_DNA"/>
</dbReference>